<dbReference type="Pfam" id="PF00078">
    <property type="entry name" value="RVT_1"/>
    <property type="match status" value="1"/>
</dbReference>
<proteinExistence type="predicted"/>
<dbReference type="EMBL" id="OU898277">
    <property type="protein sequence ID" value="CAG9830063.1"/>
    <property type="molecule type" value="Genomic_DNA"/>
</dbReference>
<evidence type="ECO:0000256" key="11">
    <source>
        <dbReference type="SAM" id="Coils"/>
    </source>
</evidence>
<keyword evidence="16" id="KW-1185">Reference proteome</keyword>
<dbReference type="CDD" id="cd01647">
    <property type="entry name" value="RT_LTR"/>
    <property type="match status" value="1"/>
</dbReference>
<evidence type="ECO:0000259" key="12">
    <source>
        <dbReference type="PROSITE" id="PS50158"/>
    </source>
</evidence>
<evidence type="ECO:0000256" key="2">
    <source>
        <dbReference type="ARBA" id="ARBA00022670"/>
    </source>
</evidence>
<dbReference type="Gene3D" id="3.10.10.10">
    <property type="entry name" value="HIV Type 1 Reverse Transcriptase, subunit A, domain 1"/>
    <property type="match status" value="1"/>
</dbReference>
<keyword evidence="7" id="KW-0378">Hydrolase</keyword>
<evidence type="ECO:0000256" key="7">
    <source>
        <dbReference type="ARBA" id="ARBA00022759"/>
    </source>
</evidence>
<dbReference type="Proteomes" id="UP001153709">
    <property type="component" value="Chromosome 2"/>
</dbReference>
<feature type="domain" description="Reverse transcriptase" evidence="13">
    <location>
        <begin position="395"/>
        <end position="575"/>
    </location>
</feature>
<organism evidence="15 16">
    <name type="scientific">Diabrotica balteata</name>
    <name type="common">Banded cucumber beetle</name>
    <dbReference type="NCBI Taxonomy" id="107213"/>
    <lineage>
        <taxon>Eukaryota</taxon>
        <taxon>Metazoa</taxon>
        <taxon>Ecdysozoa</taxon>
        <taxon>Arthropoda</taxon>
        <taxon>Hexapoda</taxon>
        <taxon>Insecta</taxon>
        <taxon>Pterygota</taxon>
        <taxon>Neoptera</taxon>
        <taxon>Endopterygota</taxon>
        <taxon>Coleoptera</taxon>
        <taxon>Polyphaga</taxon>
        <taxon>Cucujiformia</taxon>
        <taxon>Chrysomeloidea</taxon>
        <taxon>Chrysomelidae</taxon>
        <taxon>Galerucinae</taxon>
        <taxon>Diabroticina</taxon>
        <taxon>Diabroticites</taxon>
        <taxon>Diabrotica</taxon>
    </lineage>
</organism>
<dbReference type="AlphaFoldDB" id="A0A9N9SV64"/>
<dbReference type="FunFam" id="3.30.70.270:FF:000026">
    <property type="entry name" value="Transposon Ty3-G Gag-Pol polyprotein"/>
    <property type="match status" value="1"/>
</dbReference>
<dbReference type="GO" id="GO:0015074">
    <property type="term" value="P:DNA integration"/>
    <property type="evidence" value="ECO:0007669"/>
    <property type="project" value="InterPro"/>
</dbReference>
<dbReference type="InterPro" id="IPR001878">
    <property type="entry name" value="Znf_CCHC"/>
</dbReference>
<dbReference type="CDD" id="cd09274">
    <property type="entry name" value="RNase_HI_RT_Ty3"/>
    <property type="match status" value="1"/>
</dbReference>
<evidence type="ECO:0000256" key="4">
    <source>
        <dbReference type="ARBA" id="ARBA00022695"/>
    </source>
</evidence>
<dbReference type="Pfam" id="PF17921">
    <property type="entry name" value="Integrase_H2C2"/>
    <property type="match status" value="1"/>
</dbReference>
<keyword evidence="2" id="KW-0645">Protease</keyword>
<dbReference type="SUPFAM" id="SSF56672">
    <property type="entry name" value="DNA/RNA polymerases"/>
    <property type="match status" value="1"/>
</dbReference>
<evidence type="ECO:0000259" key="14">
    <source>
        <dbReference type="PROSITE" id="PS50994"/>
    </source>
</evidence>
<dbReference type="InterPro" id="IPR041588">
    <property type="entry name" value="Integrase_H2C2"/>
</dbReference>
<gene>
    <name evidence="15" type="ORF">DIABBA_LOCUS3798</name>
</gene>
<dbReference type="InterPro" id="IPR001584">
    <property type="entry name" value="Integrase_cat-core"/>
</dbReference>
<evidence type="ECO:0000256" key="8">
    <source>
        <dbReference type="ARBA" id="ARBA00023125"/>
    </source>
</evidence>
<evidence type="ECO:0000313" key="15">
    <source>
        <dbReference type="EMBL" id="CAG9830063.1"/>
    </source>
</evidence>
<evidence type="ECO:0000256" key="5">
    <source>
        <dbReference type="ARBA" id="ARBA00022722"/>
    </source>
</evidence>
<dbReference type="Gene3D" id="3.30.420.10">
    <property type="entry name" value="Ribonuclease H-like superfamily/Ribonuclease H"/>
    <property type="match status" value="1"/>
</dbReference>
<dbReference type="Gene3D" id="1.10.340.70">
    <property type="match status" value="1"/>
</dbReference>
<dbReference type="GO" id="GO:0008270">
    <property type="term" value="F:zinc ion binding"/>
    <property type="evidence" value="ECO:0007669"/>
    <property type="project" value="UniProtKB-KW"/>
</dbReference>
<name>A0A9N9SV64_DIABA</name>
<feature type="domain" description="CCHC-type" evidence="12">
    <location>
        <begin position="110"/>
        <end position="126"/>
    </location>
</feature>
<dbReference type="SUPFAM" id="SSF53098">
    <property type="entry name" value="Ribonuclease H-like"/>
    <property type="match status" value="1"/>
</dbReference>
<dbReference type="Pfam" id="PF00665">
    <property type="entry name" value="rve"/>
    <property type="match status" value="1"/>
</dbReference>
<dbReference type="EC" id="2.7.7.49" evidence="1"/>
<evidence type="ECO:0000313" key="16">
    <source>
        <dbReference type="Proteomes" id="UP001153709"/>
    </source>
</evidence>
<dbReference type="InterPro" id="IPR012337">
    <property type="entry name" value="RNaseH-like_sf"/>
</dbReference>
<feature type="domain" description="Integrase catalytic" evidence="14">
    <location>
        <begin position="917"/>
        <end position="1074"/>
    </location>
</feature>
<dbReference type="Pfam" id="PF00098">
    <property type="entry name" value="zf-CCHC"/>
    <property type="match status" value="2"/>
</dbReference>
<keyword evidence="5" id="KW-0540">Nuclease</keyword>
<keyword evidence="11" id="KW-0175">Coiled coil</keyword>
<dbReference type="InterPro" id="IPR043128">
    <property type="entry name" value="Rev_trsase/Diguanyl_cyclase"/>
</dbReference>
<dbReference type="PROSITE" id="PS50878">
    <property type="entry name" value="RT_POL"/>
    <property type="match status" value="1"/>
</dbReference>
<dbReference type="PROSITE" id="PS50994">
    <property type="entry name" value="INTEGRASE"/>
    <property type="match status" value="1"/>
</dbReference>
<dbReference type="InterPro" id="IPR050951">
    <property type="entry name" value="Retrovirus_Pol_polyprotein"/>
</dbReference>
<keyword evidence="6" id="KW-0064">Aspartyl protease</keyword>
<keyword evidence="10" id="KW-0862">Zinc</keyword>
<protein>
    <recommendedName>
        <fullName evidence="1">RNA-directed DNA polymerase</fullName>
        <ecNumber evidence="1">2.7.7.49</ecNumber>
    </recommendedName>
</protein>
<feature type="coiled-coil region" evidence="11">
    <location>
        <begin position="1076"/>
        <end position="1103"/>
    </location>
</feature>
<feature type="domain" description="CCHC-type" evidence="12">
    <location>
        <begin position="134"/>
        <end position="149"/>
    </location>
</feature>
<dbReference type="InterPro" id="IPR041577">
    <property type="entry name" value="RT_RNaseH_2"/>
</dbReference>
<dbReference type="Gene3D" id="4.10.60.10">
    <property type="entry name" value="Zinc finger, CCHC-type"/>
    <property type="match status" value="1"/>
</dbReference>
<reference evidence="15" key="1">
    <citation type="submission" date="2022-01" db="EMBL/GenBank/DDBJ databases">
        <authorList>
            <person name="King R."/>
        </authorList>
    </citation>
    <scope>NUCLEOTIDE SEQUENCE</scope>
</reference>
<dbReference type="OrthoDB" id="8052569at2759"/>
<keyword evidence="4" id="KW-0548">Nucleotidyltransferase</keyword>
<keyword evidence="7" id="KW-0255">Endonuclease</keyword>
<keyword evidence="3" id="KW-0808">Transferase</keyword>
<dbReference type="PANTHER" id="PTHR37984">
    <property type="entry name" value="PROTEIN CBG26694"/>
    <property type="match status" value="1"/>
</dbReference>
<accession>A0A9N9SV64</accession>
<dbReference type="Gene3D" id="2.40.70.10">
    <property type="entry name" value="Acid Proteases"/>
    <property type="match status" value="1"/>
</dbReference>
<dbReference type="InterPro" id="IPR043502">
    <property type="entry name" value="DNA/RNA_pol_sf"/>
</dbReference>
<dbReference type="InterPro" id="IPR036397">
    <property type="entry name" value="RNaseH_sf"/>
</dbReference>
<dbReference type="GO" id="GO:0003677">
    <property type="term" value="F:DNA binding"/>
    <property type="evidence" value="ECO:0007669"/>
    <property type="project" value="UniProtKB-KW"/>
</dbReference>
<sequence length="1198" mass="138572">METRRWKKSESFSAYFHDKLLLGNEAGVEDEDMIHYLIDGFDDRLLQNQAKMMLSTLNSTEDLYKLMGSVVKDEVSGSGQRFATASSYRVSSSQNQPHTATQGRMPVPVKCFNCGRTGHKVTECRQAKRDRGSCFRCGSKDHMVRDCPNRNQQVVQQVADSTTRDSNGAMGLVERPMSQTDPFVLNLVLDKYSITLNGIIDTGSPISLISENFVKAEDIISSTNLESYSGINKSPLKVLGFFYDTVIFDDISVNLKFYVVEKDSFSWNLLLGRDFINNESIENISFSNGSFKINKNSCVQTEEDYQFPFTDVLFINDMVNLDADLNINYCLPFEITTSVQTLLKSYYFDYDKPLKPQCDFKAQLILTKNEPFSIRPRRLSYAEKKSLDEILANLLENNVIRESDSPFCSPVVLTKKKSNEYRMCVDYRTLNKYLIRDQFPLPLIDDHLDRLKNKKYFSKLDLKNAFYHVPLDESCTKYTSFVTPSGQYEFLKLPFGLSSSPSIFARFVNKIFKDLCQQGNVLIYFDDILIATQTIEENLEVLREVLILVSQNLLELRLDKCSFLKTEIDFLGYRINENGICPNKDNVKAIAEYPVPTDTKQVHRFLGLASYFRRFIQNFSIIAKPLYDLLRKNVKFEFTMTHLQAFENLKSKLTSEPILAVYDPSRETELHCDASQVGYGSILLQKQSDDKFHPVFFFSKRTTDYESRYHSYELECLSIVYALKRFHVYLQGIPFKIVTDCDSFRLTMSKKDIIPRIMRWCLLLQNYDYSIEHRVNTRMQHVDALSRVSYVLVLEGNTIEQTLALKQSKDTVISDLRKRLEETDHPFFELRNGLVYRKLKDNIAFYVPESMESAVIYHYHNELGHFGTDKTFEIISKTYWFPKLKFKIGNHIQNCLKCIEFNPKSGKSEGYLHSIPKGNLPFEMLHIDHYGPLAPFNKNKYIFEVVDGFTKFIKFYPCKSTNTGEVIKYLTEHFANYSVPSVISSDRGSCFTSHDFKKFLEEYTIKHILIASGCPRANGQIERMNRLLTPLLAKITDEKQINWPNALHEVEFCINNTINRSTGETPAKLLFGRDQIGKIRDNLREALQDIDKEERDLEMIRTKAETQIIKAQNVNEQYYNKKHKEAQKFKVGQYVMISNVDTTPGVAKKLIPKFRGPYEIVKELPNDRYIVNDIVGFQTTQVPYEGIIDSSRIRAYDK</sequence>
<dbReference type="SUPFAM" id="SSF50630">
    <property type="entry name" value="Acid proteases"/>
    <property type="match status" value="1"/>
</dbReference>
<dbReference type="Pfam" id="PF17919">
    <property type="entry name" value="RT_RNaseH_2"/>
    <property type="match status" value="1"/>
</dbReference>
<dbReference type="SUPFAM" id="SSF57756">
    <property type="entry name" value="Retrovirus zinc finger-like domains"/>
    <property type="match status" value="1"/>
</dbReference>
<evidence type="ECO:0000256" key="10">
    <source>
        <dbReference type="PROSITE-ProRule" id="PRU00047"/>
    </source>
</evidence>
<dbReference type="GO" id="GO:0042575">
    <property type="term" value="C:DNA polymerase complex"/>
    <property type="evidence" value="ECO:0007669"/>
    <property type="project" value="UniProtKB-ARBA"/>
</dbReference>
<dbReference type="GO" id="GO:0004519">
    <property type="term" value="F:endonuclease activity"/>
    <property type="evidence" value="ECO:0007669"/>
    <property type="project" value="UniProtKB-KW"/>
</dbReference>
<keyword evidence="10" id="KW-0479">Metal-binding</keyword>
<evidence type="ECO:0000259" key="13">
    <source>
        <dbReference type="PROSITE" id="PS50878"/>
    </source>
</evidence>
<dbReference type="CDD" id="cd00303">
    <property type="entry name" value="retropepsin_like"/>
    <property type="match status" value="1"/>
</dbReference>
<evidence type="ECO:0000256" key="9">
    <source>
        <dbReference type="ARBA" id="ARBA00023268"/>
    </source>
</evidence>
<dbReference type="GO" id="GO:0003964">
    <property type="term" value="F:RNA-directed DNA polymerase activity"/>
    <property type="evidence" value="ECO:0007669"/>
    <property type="project" value="UniProtKB-EC"/>
</dbReference>
<dbReference type="GO" id="GO:0006508">
    <property type="term" value="P:proteolysis"/>
    <property type="evidence" value="ECO:0007669"/>
    <property type="project" value="UniProtKB-KW"/>
</dbReference>
<dbReference type="InterPro" id="IPR036875">
    <property type="entry name" value="Znf_CCHC_sf"/>
</dbReference>
<keyword evidence="8" id="KW-0238">DNA-binding</keyword>
<evidence type="ECO:0000256" key="3">
    <source>
        <dbReference type="ARBA" id="ARBA00022679"/>
    </source>
</evidence>
<dbReference type="InterPro" id="IPR000477">
    <property type="entry name" value="RT_dom"/>
</dbReference>
<dbReference type="SMART" id="SM00343">
    <property type="entry name" value="ZnF_C2HC"/>
    <property type="match status" value="2"/>
</dbReference>
<dbReference type="GO" id="GO:0004190">
    <property type="term" value="F:aspartic-type endopeptidase activity"/>
    <property type="evidence" value="ECO:0007669"/>
    <property type="project" value="UniProtKB-KW"/>
</dbReference>
<keyword evidence="10" id="KW-0863">Zinc-finger</keyword>
<keyword evidence="9" id="KW-0511">Multifunctional enzyme</keyword>
<evidence type="ECO:0000256" key="1">
    <source>
        <dbReference type="ARBA" id="ARBA00012493"/>
    </source>
</evidence>
<evidence type="ECO:0000256" key="6">
    <source>
        <dbReference type="ARBA" id="ARBA00022750"/>
    </source>
</evidence>
<dbReference type="PROSITE" id="PS50158">
    <property type="entry name" value="ZF_CCHC"/>
    <property type="match status" value="2"/>
</dbReference>
<dbReference type="Gene3D" id="3.30.70.270">
    <property type="match status" value="2"/>
</dbReference>
<dbReference type="PANTHER" id="PTHR37984:SF5">
    <property type="entry name" value="PROTEIN NYNRIN-LIKE"/>
    <property type="match status" value="1"/>
</dbReference>
<dbReference type="InterPro" id="IPR021109">
    <property type="entry name" value="Peptidase_aspartic_dom_sf"/>
</dbReference>